<name>A0A6L6J8D0_9RHOB</name>
<dbReference type="OrthoDB" id="7594018at2"/>
<feature type="signal peptide" evidence="1">
    <location>
        <begin position="1"/>
        <end position="21"/>
    </location>
</feature>
<gene>
    <name evidence="2" type="ORF">GL286_10900</name>
</gene>
<sequence length="225" mass="24235">MTRRLVLLLTILPALAGGAYAEEKAAEDPTKIATKLGVGYSDELAISGSLAFGDKAKLNARISESGQWSVGASYLFPVAILTFSAAKTEFDNGTVQTRYSLGGFVPITKLGAETGQWQVFVPFGYTYAHGETSVSELELSENMTVDVSSNSIYLGLFGIRPINAKMTFLSGVNVTKGTEGFKGISMAAGVSYHVTKKDTLAMYRGYIDNSFGEKKKLGISYKREF</sequence>
<dbReference type="EMBL" id="WMIE01000005">
    <property type="protein sequence ID" value="MTH78240.1"/>
    <property type="molecule type" value="Genomic_DNA"/>
</dbReference>
<organism evidence="2 3">
    <name type="scientific">Paracoccus aestuariivivens</name>
    <dbReference type="NCBI Taxonomy" id="1820333"/>
    <lineage>
        <taxon>Bacteria</taxon>
        <taxon>Pseudomonadati</taxon>
        <taxon>Pseudomonadota</taxon>
        <taxon>Alphaproteobacteria</taxon>
        <taxon>Rhodobacterales</taxon>
        <taxon>Paracoccaceae</taxon>
        <taxon>Paracoccus</taxon>
    </lineage>
</organism>
<accession>A0A6L6J8D0</accession>
<keyword evidence="1" id="KW-0732">Signal</keyword>
<evidence type="ECO:0008006" key="4">
    <source>
        <dbReference type="Google" id="ProtNLM"/>
    </source>
</evidence>
<keyword evidence="3" id="KW-1185">Reference proteome</keyword>
<feature type="chain" id="PRO_5026651160" description="Outer membrane beta-barrel protein" evidence="1">
    <location>
        <begin position="22"/>
        <end position="225"/>
    </location>
</feature>
<comment type="caution">
    <text evidence="2">The sequence shown here is derived from an EMBL/GenBank/DDBJ whole genome shotgun (WGS) entry which is preliminary data.</text>
</comment>
<evidence type="ECO:0000256" key="1">
    <source>
        <dbReference type="SAM" id="SignalP"/>
    </source>
</evidence>
<protein>
    <recommendedName>
        <fullName evidence="4">Outer membrane beta-barrel protein</fullName>
    </recommendedName>
</protein>
<evidence type="ECO:0000313" key="3">
    <source>
        <dbReference type="Proteomes" id="UP000478183"/>
    </source>
</evidence>
<dbReference type="AlphaFoldDB" id="A0A6L6J8D0"/>
<evidence type="ECO:0000313" key="2">
    <source>
        <dbReference type="EMBL" id="MTH78240.1"/>
    </source>
</evidence>
<dbReference type="Proteomes" id="UP000478183">
    <property type="component" value="Unassembled WGS sequence"/>
</dbReference>
<reference evidence="2 3" key="1">
    <citation type="submission" date="2019-11" db="EMBL/GenBank/DDBJ databases">
        <authorList>
            <person name="Dong K."/>
        </authorList>
    </citation>
    <scope>NUCLEOTIDE SEQUENCE [LARGE SCALE GENOMIC DNA]</scope>
    <source>
        <strain evidence="2 3">NBRC 111993</strain>
    </source>
</reference>
<proteinExistence type="predicted"/>